<dbReference type="AlphaFoldDB" id="A0A2S7TY53"/>
<evidence type="ECO:0000256" key="1">
    <source>
        <dbReference type="SAM" id="MobiDB-lite"/>
    </source>
</evidence>
<dbReference type="SMART" id="SM01321">
    <property type="entry name" value="Y1_Tnp"/>
    <property type="match status" value="1"/>
</dbReference>
<dbReference type="Proteomes" id="UP000239907">
    <property type="component" value="Unassembled WGS sequence"/>
</dbReference>
<gene>
    <name evidence="3" type="ORF">BSZ32_00795</name>
</gene>
<dbReference type="InterPro" id="IPR002686">
    <property type="entry name" value="Transposase_17"/>
</dbReference>
<sequence length="370" mass="43191">MIPLIMRVTRKYLLAPEHETCASVYHCLSRVVWRTFIFKKEEKEFFRKTMRQYEAYCGVKVLAFCLMSNHVHILVKVPPKPKRMLSDAAFLEKLALIYSDEHLADVKRWLAECRAIENKEDRKLAVRELKERYTRRMCDLSEFMKAIKQKFTQWYNKRKGKTGTLWEGRFRSVLVEDGYAARMTAAYIDLNPVRAGMVADPKDYRWCSYGEACAGVGLAQQGLLEVMQKPDGYAINEPLTETWQEVMGEYRMMMVEEGAAADQEEQGVPGESKAKRRKKRNGFSASEIEEILKSGGKLSAAQMLHCKARYFTDGVVLGSREFVDRFFYRMKEARPEQHTKRMTGARKLRQVSDSRMYSLRDLRKDIYRIL</sequence>
<name>A0A2S7TY53_9BACT</name>
<dbReference type="GO" id="GO:0006313">
    <property type="term" value="P:DNA transposition"/>
    <property type="evidence" value="ECO:0007669"/>
    <property type="project" value="InterPro"/>
</dbReference>
<evidence type="ECO:0000313" key="4">
    <source>
        <dbReference type="Proteomes" id="UP000239907"/>
    </source>
</evidence>
<accession>A0A2S7TY53</accession>
<dbReference type="PANTHER" id="PTHR34322:SF2">
    <property type="entry name" value="TRANSPOSASE IS200-LIKE DOMAIN-CONTAINING PROTEIN"/>
    <property type="match status" value="1"/>
</dbReference>
<organism evidence="3 4">
    <name type="scientific">Rubritalea profundi</name>
    <dbReference type="NCBI Taxonomy" id="1658618"/>
    <lineage>
        <taxon>Bacteria</taxon>
        <taxon>Pseudomonadati</taxon>
        <taxon>Verrucomicrobiota</taxon>
        <taxon>Verrucomicrobiia</taxon>
        <taxon>Verrucomicrobiales</taxon>
        <taxon>Rubritaleaceae</taxon>
        <taxon>Rubritalea</taxon>
    </lineage>
</organism>
<dbReference type="InterPro" id="IPR036515">
    <property type="entry name" value="Transposase_17_sf"/>
</dbReference>
<feature type="domain" description="Transposase IS200-like" evidence="2">
    <location>
        <begin position="24"/>
        <end position="191"/>
    </location>
</feature>
<dbReference type="SUPFAM" id="SSF143422">
    <property type="entry name" value="Transposase IS200-like"/>
    <property type="match status" value="1"/>
</dbReference>
<protein>
    <recommendedName>
        <fullName evidence="2">Transposase IS200-like domain-containing protein</fullName>
    </recommendedName>
</protein>
<evidence type="ECO:0000313" key="3">
    <source>
        <dbReference type="EMBL" id="PQJ27177.1"/>
    </source>
</evidence>
<dbReference type="Gene3D" id="3.30.70.1290">
    <property type="entry name" value="Transposase IS200-like"/>
    <property type="match status" value="1"/>
</dbReference>
<dbReference type="PANTHER" id="PTHR34322">
    <property type="entry name" value="TRANSPOSASE, Y1_TNP DOMAIN-CONTAINING"/>
    <property type="match status" value="1"/>
</dbReference>
<feature type="region of interest" description="Disordered" evidence="1">
    <location>
        <begin position="260"/>
        <end position="281"/>
    </location>
</feature>
<proteinExistence type="predicted"/>
<dbReference type="GO" id="GO:0004803">
    <property type="term" value="F:transposase activity"/>
    <property type="evidence" value="ECO:0007669"/>
    <property type="project" value="InterPro"/>
</dbReference>
<dbReference type="Pfam" id="PF01797">
    <property type="entry name" value="Y1_Tnp"/>
    <property type="match status" value="1"/>
</dbReference>
<dbReference type="GO" id="GO:0003677">
    <property type="term" value="F:DNA binding"/>
    <property type="evidence" value="ECO:0007669"/>
    <property type="project" value="InterPro"/>
</dbReference>
<comment type="caution">
    <text evidence="3">The sequence shown here is derived from an EMBL/GenBank/DDBJ whole genome shotgun (WGS) entry which is preliminary data.</text>
</comment>
<reference evidence="3 4" key="1">
    <citation type="submission" date="2016-12" db="EMBL/GenBank/DDBJ databases">
        <title>Study of bacterial adaptation to deep sea.</title>
        <authorList>
            <person name="Song J."/>
            <person name="Yoshizawa S."/>
            <person name="Kogure K."/>
        </authorList>
    </citation>
    <scope>NUCLEOTIDE SEQUENCE [LARGE SCALE GENOMIC DNA]</scope>
    <source>
        <strain evidence="3 4">SAORIC-165</strain>
    </source>
</reference>
<evidence type="ECO:0000259" key="2">
    <source>
        <dbReference type="SMART" id="SM01321"/>
    </source>
</evidence>
<keyword evidence="4" id="KW-1185">Reference proteome</keyword>
<dbReference type="EMBL" id="MQWA01000001">
    <property type="protein sequence ID" value="PQJ27177.1"/>
    <property type="molecule type" value="Genomic_DNA"/>
</dbReference>